<protein>
    <submittedName>
        <fullName evidence="2">Uncharacterized protein</fullName>
    </submittedName>
</protein>
<reference evidence="2 3" key="1">
    <citation type="submission" date="2024-10" db="EMBL/GenBank/DDBJ databases">
        <authorList>
            <person name="Kim D."/>
        </authorList>
    </citation>
    <scope>NUCLEOTIDE SEQUENCE [LARGE SCALE GENOMIC DNA]</scope>
    <source>
        <strain evidence="2">Taebaek</strain>
    </source>
</reference>
<proteinExistence type="predicted"/>
<accession>A0ABD2IC98</accession>
<organism evidence="2 3">
    <name type="scientific">Heterodera schachtii</name>
    <name type="common">Sugarbeet cyst nematode worm</name>
    <name type="synonym">Tylenchus schachtii</name>
    <dbReference type="NCBI Taxonomy" id="97005"/>
    <lineage>
        <taxon>Eukaryota</taxon>
        <taxon>Metazoa</taxon>
        <taxon>Ecdysozoa</taxon>
        <taxon>Nematoda</taxon>
        <taxon>Chromadorea</taxon>
        <taxon>Rhabditida</taxon>
        <taxon>Tylenchina</taxon>
        <taxon>Tylenchomorpha</taxon>
        <taxon>Tylenchoidea</taxon>
        <taxon>Heteroderidae</taxon>
        <taxon>Heteroderinae</taxon>
        <taxon>Heterodera</taxon>
    </lineage>
</organism>
<evidence type="ECO:0000256" key="1">
    <source>
        <dbReference type="SAM" id="MobiDB-lite"/>
    </source>
</evidence>
<comment type="caution">
    <text evidence="2">The sequence shown here is derived from an EMBL/GenBank/DDBJ whole genome shotgun (WGS) entry which is preliminary data.</text>
</comment>
<dbReference type="EMBL" id="JBICCN010000320">
    <property type="protein sequence ID" value="KAL3077827.1"/>
    <property type="molecule type" value="Genomic_DNA"/>
</dbReference>
<feature type="region of interest" description="Disordered" evidence="1">
    <location>
        <begin position="1"/>
        <end position="62"/>
    </location>
</feature>
<gene>
    <name evidence="2" type="ORF">niasHS_011630</name>
</gene>
<name>A0ABD2IC98_HETSC</name>
<sequence length="131" mass="14260">MNEIPPPIAFQRSADHRRRKMGQHNEDDDCRGKAYCNPQHKNSNGLSPSPPAPLRSPSPAGVVERKSIPIQITFPVYRSPLLVPTRGSDASGCKVSAAFAAPLTACIKHAHIRPQLPPPSTKRIKLSRGGR</sequence>
<keyword evidence="3" id="KW-1185">Reference proteome</keyword>
<dbReference type="AlphaFoldDB" id="A0ABD2IC98"/>
<dbReference type="Proteomes" id="UP001620645">
    <property type="component" value="Unassembled WGS sequence"/>
</dbReference>
<evidence type="ECO:0000313" key="3">
    <source>
        <dbReference type="Proteomes" id="UP001620645"/>
    </source>
</evidence>
<evidence type="ECO:0000313" key="2">
    <source>
        <dbReference type="EMBL" id="KAL3077827.1"/>
    </source>
</evidence>